<dbReference type="OrthoDB" id="5427623at2759"/>
<accession>A0A6J3LUR0</accession>
<dbReference type="AlphaFoldDB" id="A0A6J3LUR0"/>
<evidence type="ECO:0000256" key="1">
    <source>
        <dbReference type="SAM" id="MobiDB-lite"/>
    </source>
</evidence>
<name>A0A6J3LUR0_9PEZI</name>
<dbReference type="GeneID" id="54366633"/>
<evidence type="ECO:0000313" key="2">
    <source>
        <dbReference type="Proteomes" id="UP000504637"/>
    </source>
</evidence>
<reference evidence="3" key="2">
    <citation type="submission" date="2020-04" db="EMBL/GenBank/DDBJ databases">
        <authorList>
            <consortium name="NCBI Genome Project"/>
        </authorList>
    </citation>
    <scope>NUCLEOTIDE SEQUENCE</scope>
    <source>
        <strain evidence="3">CBS 342.82</strain>
    </source>
</reference>
<keyword evidence="2" id="KW-1185">Reference proteome</keyword>
<reference evidence="3" key="3">
    <citation type="submission" date="2025-08" db="UniProtKB">
        <authorList>
            <consortium name="RefSeq"/>
        </authorList>
    </citation>
    <scope>IDENTIFICATION</scope>
    <source>
        <strain evidence="3">CBS 342.82</strain>
    </source>
</reference>
<organism evidence="3">
    <name type="scientific">Dissoconium aciculare CBS 342.82</name>
    <dbReference type="NCBI Taxonomy" id="1314786"/>
    <lineage>
        <taxon>Eukaryota</taxon>
        <taxon>Fungi</taxon>
        <taxon>Dikarya</taxon>
        <taxon>Ascomycota</taxon>
        <taxon>Pezizomycotina</taxon>
        <taxon>Dothideomycetes</taxon>
        <taxon>Dothideomycetidae</taxon>
        <taxon>Mycosphaerellales</taxon>
        <taxon>Dissoconiaceae</taxon>
        <taxon>Dissoconium</taxon>
    </lineage>
</organism>
<sequence length="130" mass="14497">MKAARLLSPPSIIPQIDHQSRRFSSYRQSHAIHSCSHLFNLTTLTTQTSSNHRLVSKQNTTSCAAHRPLRNPQKPPKNQKDLTRTRFERITFRSGVERATVAPAGRSRDPNAAKQFGASFGMVSRAGSED</sequence>
<feature type="region of interest" description="Disordered" evidence="1">
    <location>
        <begin position="50"/>
        <end position="130"/>
    </location>
</feature>
<dbReference type="Proteomes" id="UP000504637">
    <property type="component" value="Unplaced"/>
</dbReference>
<gene>
    <name evidence="3" type="ORF">K489DRAFT_68067</name>
</gene>
<dbReference type="RefSeq" id="XP_033456546.1">
    <property type="nucleotide sequence ID" value="XM_033608832.1"/>
</dbReference>
<protein>
    <submittedName>
        <fullName evidence="3">Uncharacterized protein</fullName>
    </submittedName>
</protein>
<feature type="compositionally biased region" description="Polar residues" evidence="1">
    <location>
        <begin position="52"/>
        <end position="63"/>
    </location>
</feature>
<evidence type="ECO:0000313" key="3">
    <source>
        <dbReference type="RefSeq" id="XP_033456546.1"/>
    </source>
</evidence>
<proteinExistence type="predicted"/>
<feature type="compositionally biased region" description="Basic and acidic residues" evidence="1">
    <location>
        <begin position="78"/>
        <end position="91"/>
    </location>
</feature>
<reference evidence="3" key="1">
    <citation type="submission" date="2020-01" db="EMBL/GenBank/DDBJ databases">
        <authorList>
            <consortium name="DOE Joint Genome Institute"/>
            <person name="Haridas S."/>
            <person name="Albert R."/>
            <person name="Binder M."/>
            <person name="Bloem J."/>
            <person name="Labutti K."/>
            <person name="Salamov A."/>
            <person name="Andreopoulos B."/>
            <person name="Baker S.E."/>
            <person name="Barry K."/>
            <person name="Bills G."/>
            <person name="Bluhm B.H."/>
            <person name="Cannon C."/>
            <person name="Castanera R."/>
            <person name="Culley D.E."/>
            <person name="Daum C."/>
            <person name="Ezra D."/>
            <person name="Gonzalez J.B."/>
            <person name="Henrissat B."/>
            <person name="Kuo A."/>
            <person name="Liang C."/>
            <person name="Lipzen A."/>
            <person name="Lutzoni F."/>
            <person name="Magnuson J."/>
            <person name="Mondo S."/>
            <person name="Nolan M."/>
            <person name="Ohm R."/>
            <person name="Pangilinan J."/>
            <person name="Park H.-J."/>
            <person name="Ramirez L."/>
            <person name="Alfaro M."/>
            <person name="Sun H."/>
            <person name="Tritt A."/>
            <person name="Yoshinaga Y."/>
            <person name="Zwiers L.-H."/>
            <person name="Turgeon B.G."/>
            <person name="Goodwin S.B."/>
            <person name="Spatafora J.W."/>
            <person name="Crous P.W."/>
            <person name="Grigoriev I.V."/>
        </authorList>
    </citation>
    <scope>NUCLEOTIDE SEQUENCE</scope>
    <source>
        <strain evidence="3">CBS 342.82</strain>
    </source>
</reference>